<evidence type="ECO:0000313" key="2">
    <source>
        <dbReference type="Proteomes" id="UP000703269"/>
    </source>
</evidence>
<comment type="caution">
    <text evidence="1">The sequence shown here is derived from an EMBL/GenBank/DDBJ whole genome shotgun (WGS) entry which is preliminary data.</text>
</comment>
<dbReference type="OrthoDB" id="3181669at2759"/>
<dbReference type="Gene3D" id="1.20.1280.50">
    <property type="match status" value="1"/>
</dbReference>
<organism evidence="1 2">
    <name type="scientific">Phanerochaete sordida</name>
    <dbReference type="NCBI Taxonomy" id="48140"/>
    <lineage>
        <taxon>Eukaryota</taxon>
        <taxon>Fungi</taxon>
        <taxon>Dikarya</taxon>
        <taxon>Basidiomycota</taxon>
        <taxon>Agaricomycotina</taxon>
        <taxon>Agaricomycetes</taxon>
        <taxon>Polyporales</taxon>
        <taxon>Phanerochaetaceae</taxon>
        <taxon>Phanerochaete</taxon>
    </lineage>
</organism>
<dbReference type="SUPFAM" id="SSF52047">
    <property type="entry name" value="RNI-like"/>
    <property type="match status" value="1"/>
</dbReference>
<evidence type="ECO:0008006" key="3">
    <source>
        <dbReference type="Google" id="ProtNLM"/>
    </source>
</evidence>
<name>A0A9P3GSC3_9APHY</name>
<dbReference type="EMBL" id="BPQB01000139">
    <property type="protein sequence ID" value="GJF00194.1"/>
    <property type="molecule type" value="Genomic_DNA"/>
</dbReference>
<dbReference type="Proteomes" id="UP000703269">
    <property type="component" value="Unassembled WGS sequence"/>
</dbReference>
<keyword evidence="2" id="KW-1185">Reference proteome</keyword>
<protein>
    <recommendedName>
        <fullName evidence="3">F-box domain-containing protein</fullName>
    </recommendedName>
</protein>
<sequence>MDESAAMQLRRAALLHTRAEIGREINTLVPIACLPDELLAEVFAFWVAQSQHDAPSTDSAEELDLLWEDIYPSYAWIRIAHVCHHWRTVALQTPRLWSTFMIDTEELAVELLARSKQAPLHLEIHNTSQVDILWDPLQEQMHHVESMTVVNYASTTVPSHYDCMRAAPELRRLHIAVDDDSVGFHWHAASEDDYYSTPFDNVHVPCLTTLHFKNTPVSWLSPLFKTSLTHLLFTLPCPWPNLRNQDIVNVLQALKQMPQLQWLVLANTLPDTPDSNSRVYAHLHETFPSLSYLKLIGSTSAIWCLLKHMSFPATTRLTLTCTDDHREQLELLVPLIAEKLRGTSQPGQSPGPFLSASSTDRRFCAWRQDLNIATPATLANDLPGSPKPDVELAVNNGSTHPAQDGNMFLAVCGAFPLREARTLYVGSGSHRTAPQRIALVATLKLCMPKVHSLAMGQSLASNVLPILLLTGVGRGQELVEPVFPELDTIVLHALQIPDSEGHRIGSFRHGLKGRRAEGYGVRRVLFRECRGKVVLQLRESLEKDGIVEVDTDLTETLQRRRFGLNLDNDFLDIEISSADED</sequence>
<dbReference type="AlphaFoldDB" id="A0A9P3GSC3"/>
<proteinExistence type="predicted"/>
<evidence type="ECO:0000313" key="1">
    <source>
        <dbReference type="EMBL" id="GJF00194.1"/>
    </source>
</evidence>
<reference evidence="1 2" key="1">
    <citation type="submission" date="2021-08" db="EMBL/GenBank/DDBJ databases">
        <title>Draft Genome Sequence of Phanerochaete sordida strain YK-624.</title>
        <authorList>
            <person name="Mori T."/>
            <person name="Dohra H."/>
            <person name="Suzuki T."/>
            <person name="Kawagishi H."/>
            <person name="Hirai H."/>
        </authorList>
    </citation>
    <scope>NUCLEOTIDE SEQUENCE [LARGE SCALE GENOMIC DNA]</scope>
    <source>
        <strain evidence="1 2">YK-624</strain>
    </source>
</reference>
<gene>
    <name evidence="1" type="ORF">PsYK624_164740</name>
</gene>
<accession>A0A9P3GSC3</accession>